<dbReference type="SUPFAM" id="SSF46785">
    <property type="entry name" value="Winged helix' DNA-binding domain"/>
    <property type="match status" value="1"/>
</dbReference>
<dbReference type="InterPro" id="IPR036390">
    <property type="entry name" value="WH_DNA-bd_sf"/>
</dbReference>
<keyword evidence="3" id="KW-1185">Reference proteome</keyword>
<dbReference type="GO" id="GO:0003700">
    <property type="term" value="F:DNA-binding transcription factor activity"/>
    <property type="evidence" value="ECO:0007669"/>
    <property type="project" value="TreeGrafter"/>
</dbReference>
<dbReference type="OrthoDB" id="9802344at2"/>
<protein>
    <submittedName>
        <fullName evidence="2">HTH-type transcriptional repressor NsrR</fullName>
    </submittedName>
</protein>
<dbReference type="Proteomes" id="UP000268844">
    <property type="component" value="Unassembled WGS sequence"/>
</dbReference>
<dbReference type="NCBIfam" id="TIGR00738">
    <property type="entry name" value="rrf2_super"/>
    <property type="match status" value="1"/>
</dbReference>
<dbReference type="EMBL" id="UZWD01000014">
    <property type="protein sequence ID" value="VDS03758.1"/>
    <property type="molecule type" value="Genomic_DNA"/>
</dbReference>
<dbReference type="RefSeq" id="WP_126149365.1">
    <property type="nucleotide sequence ID" value="NZ_JBHTMH010000004.1"/>
</dbReference>
<evidence type="ECO:0000256" key="1">
    <source>
        <dbReference type="ARBA" id="ARBA00023125"/>
    </source>
</evidence>
<name>A0A447I8M4_9HYPH</name>
<reference evidence="2 3" key="1">
    <citation type="submission" date="2018-12" db="EMBL/GenBank/DDBJ databases">
        <authorList>
            <person name="Criscuolo A."/>
        </authorList>
    </citation>
    <scope>NUCLEOTIDE SEQUENCE [LARGE SCALE GENOMIC DNA]</scope>
    <source>
        <strain evidence="2">ACIP1116281</strain>
    </source>
</reference>
<dbReference type="PANTHER" id="PTHR33221:SF4">
    <property type="entry name" value="HTH-TYPE TRANSCRIPTIONAL REPRESSOR NSRR"/>
    <property type="match status" value="1"/>
</dbReference>
<dbReference type="GO" id="GO:0005829">
    <property type="term" value="C:cytosol"/>
    <property type="evidence" value="ECO:0007669"/>
    <property type="project" value="TreeGrafter"/>
</dbReference>
<sequence>MRLTQFTDYALRLLIYAATNGERLVTIEEASDVYGISRNHLMKVANLLTREGYLRAVRGRSGGLTLARPATEINLGAVVRATEPDFAMVECFAADNRCRITPGCRLKTILNRALKAFIAELDQHSLADLAVDPALFGIEHSA</sequence>
<dbReference type="AlphaFoldDB" id="A0A447I8M4"/>
<dbReference type="InterPro" id="IPR000944">
    <property type="entry name" value="Tscrpt_reg_Rrf2"/>
</dbReference>
<dbReference type="PANTHER" id="PTHR33221">
    <property type="entry name" value="WINGED HELIX-TURN-HELIX TRANSCRIPTIONAL REGULATOR, RRF2 FAMILY"/>
    <property type="match status" value="1"/>
</dbReference>
<dbReference type="Gene3D" id="1.10.10.10">
    <property type="entry name" value="Winged helix-like DNA-binding domain superfamily/Winged helix DNA-binding domain"/>
    <property type="match status" value="1"/>
</dbReference>
<dbReference type="Pfam" id="PF02082">
    <property type="entry name" value="Rrf2"/>
    <property type="match status" value="1"/>
</dbReference>
<accession>A0A447I8M4</accession>
<dbReference type="PROSITE" id="PS51197">
    <property type="entry name" value="HTH_RRF2_2"/>
    <property type="match status" value="1"/>
</dbReference>
<gene>
    <name evidence="2" type="primary">nsrR_1</name>
    <name evidence="2" type="ORF">DEVEQU_00886</name>
</gene>
<dbReference type="InterPro" id="IPR036388">
    <property type="entry name" value="WH-like_DNA-bd_sf"/>
</dbReference>
<dbReference type="GO" id="GO:0003677">
    <property type="term" value="F:DNA binding"/>
    <property type="evidence" value="ECO:0007669"/>
    <property type="project" value="UniProtKB-KW"/>
</dbReference>
<evidence type="ECO:0000313" key="2">
    <source>
        <dbReference type="EMBL" id="VDS03758.1"/>
    </source>
</evidence>
<proteinExistence type="predicted"/>
<keyword evidence="1" id="KW-0238">DNA-binding</keyword>
<organism evidence="2 3">
    <name type="scientific">Devosia equisanguinis</name>
    <dbReference type="NCBI Taxonomy" id="2490941"/>
    <lineage>
        <taxon>Bacteria</taxon>
        <taxon>Pseudomonadati</taxon>
        <taxon>Pseudomonadota</taxon>
        <taxon>Alphaproteobacteria</taxon>
        <taxon>Hyphomicrobiales</taxon>
        <taxon>Devosiaceae</taxon>
        <taxon>Devosia</taxon>
    </lineage>
</organism>
<evidence type="ECO:0000313" key="3">
    <source>
        <dbReference type="Proteomes" id="UP000268844"/>
    </source>
</evidence>